<keyword evidence="10 14" id="KW-0798">TonB box</keyword>
<evidence type="ECO:0000313" key="20">
    <source>
        <dbReference type="Proteomes" id="UP000606396"/>
    </source>
</evidence>
<keyword evidence="8" id="KW-0408">Iron</keyword>
<reference evidence="19 20" key="1">
    <citation type="journal article" date="2020" name="ISME J.">
        <title>Comparative genomics reveals insights into cyanobacterial evolution and habitat adaptation.</title>
        <authorList>
            <person name="Chen M.Y."/>
            <person name="Teng W.K."/>
            <person name="Zhao L."/>
            <person name="Hu C.X."/>
            <person name="Zhou Y.K."/>
            <person name="Han B.P."/>
            <person name="Song L.R."/>
            <person name="Shu W.S."/>
        </authorList>
    </citation>
    <scope>NUCLEOTIDE SEQUENCE [LARGE SCALE GENOMIC DNA]</scope>
    <source>
        <strain evidence="19 20">FACHB-252</strain>
    </source>
</reference>
<evidence type="ECO:0000259" key="18">
    <source>
        <dbReference type="Pfam" id="PF11741"/>
    </source>
</evidence>
<feature type="region of interest" description="Disordered" evidence="15">
    <location>
        <begin position="240"/>
        <end position="305"/>
    </location>
</feature>
<evidence type="ECO:0000259" key="17">
    <source>
        <dbReference type="Pfam" id="PF07715"/>
    </source>
</evidence>
<dbReference type="Gene3D" id="2.40.170.20">
    <property type="entry name" value="TonB-dependent receptor, beta-barrel domain"/>
    <property type="match status" value="1"/>
</dbReference>
<dbReference type="InterPro" id="IPR039426">
    <property type="entry name" value="TonB-dep_rcpt-like"/>
</dbReference>
<dbReference type="InterPro" id="IPR000531">
    <property type="entry name" value="Beta-barrel_TonB"/>
</dbReference>
<feature type="compositionally biased region" description="Polar residues" evidence="15">
    <location>
        <begin position="258"/>
        <end position="268"/>
    </location>
</feature>
<evidence type="ECO:0000256" key="3">
    <source>
        <dbReference type="ARBA" id="ARBA00022448"/>
    </source>
</evidence>
<feature type="domain" description="TonB-dependent receptor-like beta-barrel" evidence="16">
    <location>
        <begin position="477"/>
        <end position="911"/>
    </location>
</feature>
<dbReference type="Gene3D" id="2.170.130.10">
    <property type="entry name" value="TonB-dependent receptor, plug domain"/>
    <property type="match status" value="1"/>
</dbReference>
<dbReference type="CDD" id="cd01347">
    <property type="entry name" value="ligand_gated_channel"/>
    <property type="match status" value="1"/>
</dbReference>
<evidence type="ECO:0000256" key="7">
    <source>
        <dbReference type="ARBA" id="ARBA00022729"/>
    </source>
</evidence>
<evidence type="ECO:0000256" key="10">
    <source>
        <dbReference type="ARBA" id="ARBA00023077"/>
    </source>
</evidence>
<dbReference type="RefSeq" id="WP_190949418.1">
    <property type="nucleotide sequence ID" value="NZ_JACJTC010000007.1"/>
</dbReference>
<dbReference type="Proteomes" id="UP000606396">
    <property type="component" value="Unassembled WGS sequence"/>
</dbReference>
<dbReference type="InterPro" id="IPR021731">
    <property type="entry name" value="AMIN_dom"/>
</dbReference>
<sequence length="942" mass="103844">MKLDRFFQSLLLTSAVVVVIGTAAKGEEVPEDVQGKSSTQRVGKSTLDRQLAVTDKKFVIKKSQVLASSTRKSRLLKFQLGSSLQQAKSDETTKNILQLGEIELPSTSAQMLVQSPTNPPNPEQTTTDPVIPITGVKANPTQTGVEVILETPLGEQLQVTNRSADNNFIADIPNAQLRLPSGDTFTFRSEKPIAGITEITATNIDANTVRVTVVGDNTLPTVELFDDDTGLVFGVTSAAATATQPPQQPEAPQTQQPDNQESANQTPQEAPAAQSDEPIELVVTGEQDNYRVTDSSTGTKTDTPLRDIPQSIQVIPQQILRDQQITGLDDALRNAPGVSQSFNSAASNFFSIRGFEAAATNLLRDGLVDPLAGQLNELTSIERVEILKGPASVLFGLGNPGGVINLVSKRPLSDPFYAIDATVGSYSFYRGALDLSGPLNDSKTVLYRLNTAYRNRGSFVDFYSGEQFNISPVVSVAIGDKTNLTLEGEYIDARDSYISGVPVIGTVLPNPNGEVSRNRNFGEPSDEITQTITRLGYQLEHKFSDNWSLRNAFRFTFRDYSDRQTIPVSLDADNRTFNRFYREYDLENTNYTLTTNLVGKFSTGSIQHQLLFGVDWNRFENFSPRYIQRQAESIDIFNPVYGLPLGEITFDEFSDNSETNSLGIYLQDQIALTDNLKLLLGGRFDTYDQKYEDFTNNTESSGSDSAFSPRFGIVYQPIPAISLYASYTRSFTPPNGTFFFGVDSTLQPERGTQYEIGVKADLNSRLSATLAFFDLTRTNVSTADPNNEGFTIQVGEQNSKGIELSLAGEIVPGWNIFAGYAYTDARITEDNTFAVGNRLPNTPEHSFNLWTTYEIQQGELQGLGAGIGLFFVGDRAGDLDNTYDVPSYVRTDAAIFYNRDRFRVALNFKNLFDVDYFESALSSSRVYYGQPFTVQGTISWQF</sequence>
<organism evidence="19 20">
    <name type="scientific">Nostoc punctiforme FACHB-252</name>
    <dbReference type="NCBI Taxonomy" id="1357509"/>
    <lineage>
        <taxon>Bacteria</taxon>
        <taxon>Bacillati</taxon>
        <taxon>Cyanobacteriota</taxon>
        <taxon>Cyanophyceae</taxon>
        <taxon>Nostocales</taxon>
        <taxon>Nostocaceae</taxon>
        <taxon>Nostoc</taxon>
    </lineage>
</organism>
<keyword evidence="4 13" id="KW-1134">Transmembrane beta strand</keyword>
<dbReference type="InterPro" id="IPR037066">
    <property type="entry name" value="Plug_dom_sf"/>
</dbReference>
<dbReference type="PANTHER" id="PTHR32552:SF68">
    <property type="entry name" value="FERRICHROME OUTER MEMBRANE TRANSPORTER_PHAGE RECEPTOR"/>
    <property type="match status" value="1"/>
</dbReference>
<evidence type="ECO:0000256" key="9">
    <source>
        <dbReference type="ARBA" id="ARBA00023065"/>
    </source>
</evidence>
<keyword evidence="12 13" id="KW-0998">Cell outer membrane</keyword>
<evidence type="ECO:0000256" key="8">
    <source>
        <dbReference type="ARBA" id="ARBA00023004"/>
    </source>
</evidence>
<accession>A0ABR8H7U8</accession>
<comment type="similarity">
    <text evidence="2 13 14">Belongs to the TonB-dependent receptor family.</text>
</comment>
<dbReference type="Pfam" id="PF11741">
    <property type="entry name" value="AMIN"/>
    <property type="match status" value="1"/>
</dbReference>
<evidence type="ECO:0000256" key="2">
    <source>
        <dbReference type="ARBA" id="ARBA00009810"/>
    </source>
</evidence>
<dbReference type="NCBIfam" id="TIGR01783">
    <property type="entry name" value="TonB-siderophor"/>
    <property type="match status" value="1"/>
</dbReference>
<feature type="domain" description="AMIN" evidence="18">
    <location>
        <begin position="136"/>
        <end position="233"/>
    </location>
</feature>
<comment type="caution">
    <text evidence="19">The sequence shown here is derived from an EMBL/GenBank/DDBJ whole genome shotgun (WGS) entry which is preliminary data.</text>
</comment>
<keyword evidence="5" id="KW-0410">Iron transport</keyword>
<dbReference type="Pfam" id="PF07715">
    <property type="entry name" value="Plug"/>
    <property type="match status" value="1"/>
</dbReference>
<evidence type="ECO:0000256" key="4">
    <source>
        <dbReference type="ARBA" id="ARBA00022452"/>
    </source>
</evidence>
<name>A0ABR8H7U8_NOSPU</name>
<keyword evidence="11 13" id="KW-0472">Membrane</keyword>
<feature type="compositionally biased region" description="Low complexity" evidence="15">
    <location>
        <begin position="240"/>
        <end position="257"/>
    </location>
</feature>
<keyword evidence="6 13" id="KW-0812">Transmembrane</keyword>
<evidence type="ECO:0000256" key="1">
    <source>
        <dbReference type="ARBA" id="ARBA00004571"/>
    </source>
</evidence>
<evidence type="ECO:0000256" key="12">
    <source>
        <dbReference type="ARBA" id="ARBA00023237"/>
    </source>
</evidence>
<dbReference type="InterPro" id="IPR036942">
    <property type="entry name" value="Beta-barrel_TonB_sf"/>
</dbReference>
<evidence type="ECO:0000256" key="15">
    <source>
        <dbReference type="SAM" id="MobiDB-lite"/>
    </source>
</evidence>
<keyword evidence="7" id="KW-0732">Signal</keyword>
<dbReference type="PROSITE" id="PS52016">
    <property type="entry name" value="TONB_DEPENDENT_REC_3"/>
    <property type="match status" value="1"/>
</dbReference>
<evidence type="ECO:0000256" key="11">
    <source>
        <dbReference type="ARBA" id="ARBA00023136"/>
    </source>
</evidence>
<evidence type="ECO:0000256" key="5">
    <source>
        <dbReference type="ARBA" id="ARBA00022496"/>
    </source>
</evidence>
<evidence type="ECO:0000256" key="13">
    <source>
        <dbReference type="PROSITE-ProRule" id="PRU01360"/>
    </source>
</evidence>
<evidence type="ECO:0000256" key="14">
    <source>
        <dbReference type="RuleBase" id="RU003357"/>
    </source>
</evidence>
<dbReference type="EMBL" id="JACJTC010000007">
    <property type="protein sequence ID" value="MBD2611734.1"/>
    <property type="molecule type" value="Genomic_DNA"/>
</dbReference>
<keyword evidence="20" id="KW-1185">Reference proteome</keyword>
<dbReference type="SUPFAM" id="SSF56935">
    <property type="entry name" value="Porins"/>
    <property type="match status" value="1"/>
</dbReference>
<keyword evidence="19" id="KW-0675">Receptor</keyword>
<dbReference type="InterPro" id="IPR012910">
    <property type="entry name" value="Plug_dom"/>
</dbReference>
<feature type="compositionally biased region" description="Polar residues" evidence="15">
    <location>
        <begin position="286"/>
        <end position="302"/>
    </location>
</feature>
<protein>
    <submittedName>
        <fullName evidence="19">TonB-dependent receptor</fullName>
    </submittedName>
</protein>
<keyword evidence="3 13" id="KW-0813">Transport</keyword>
<dbReference type="InterPro" id="IPR010105">
    <property type="entry name" value="TonB_sidphr_rcpt"/>
</dbReference>
<proteinExistence type="inferred from homology"/>
<feature type="domain" description="TonB-dependent receptor plug" evidence="17">
    <location>
        <begin position="305"/>
        <end position="403"/>
    </location>
</feature>
<gene>
    <name evidence="19" type="ORF">H6G94_10675</name>
</gene>
<evidence type="ECO:0000313" key="19">
    <source>
        <dbReference type="EMBL" id="MBD2611734.1"/>
    </source>
</evidence>
<evidence type="ECO:0000256" key="6">
    <source>
        <dbReference type="ARBA" id="ARBA00022692"/>
    </source>
</evidence>
<evidence type="ECO:0000259" key="16">
    <source>
        <dbReference type="Pfam" id="PF00593"/>
    </source>
</evidence>
<keyword evidence="9" id="KW-0406">Ion transport</keyword>
<dbReference type="Pfam" id="PF00593">
    <property type="entry name" value="TonB_dep_Rec_b-barrel"/>
    <property type="match status" value="1"/>
</dbReference>
<dbReference type="PANTHER" id="PTHR32552">
    <property type="entry name" value="FERRICHROME IRON RECEPTOR-RELATED"/>
    <property type="match status" value="1"/>
</dbReference>
<comment type="subcellular location">
    <subcellularLocation>
        <location evidence="1 13">Cell outer membrane</location>
        <topology evidence="1 13">Multi-pass membrane protein</topology>
    </subcellularLocation>
</comment>